<evidence type="ECO:0000313" key="2">
    <source>
        <dbReference type="EMBL" id="SBS72348.1"/>
    </source>
</evidence>
<protein>
    <submittedName>
        <fullName evidence="2">Putative ROK-family transcriptional regulator</fullName>
    </submittedName>
</protein>
<dbReference type="Gene3D" id="3.30.420.40">
    <property type="match status" value="2"/>
</dbReference>
<dbReference type="InterPro" id="IPR036390">
    <property type="entry name" value="WH_DNA-bd_sf"/>
</dbReference>
<dbReference type="SUPFAM" id="SSF53067">
    <property type="entry name" value="Actin-like ATPase domain"/>
    <property type="match status" value="1"/>
</dbReference>
<dbReference type="PANTHER" id="PTHR18964">
    <property type="entry name" value="ROK (REPRESSOR, ORF, KINASE) FAMILY"/>
    <property type="match status" value="1"/>
</dbReference>
<sequence length="419" mass="44710">MSRYLRSMTARDPRGDIAPESLTVADLRQRNRAAALQFVIRERETTRAEIARHGGLSTASAANIVSELLEEGLVAELGTRASRGGRPTTVFGPNRDGAYAIGVDVGERGVAVELFDLGLNRVDREFRGGDRQEGPEDIERDLREAIAAVRERNAQRWPRVLGVGLGLPGVVETDADGRQTLYAQSLGWEPHPIPSGLDGGLPVFAENGAKTQARAELWFGAARGAHHALVALLGRGVGLGVVTDGDLYHGAFGSATEWGHTKIAFNGRLCRCGDRGCVEAYVGADALLDAWRDAGGAFEGSGWTALGALLVASETDPVAARVVDDGIDALGAALGSMVNLTNPQRIVVGGWVGLRLMEKHADRILEATRRNSLRRSAEQFELVPATFGGDTVALGSALMPIEDLIARGRLFSERPLISR</sequence>
<name>A0A1Y5P8U6_9MICO</name>
<dbReference type="PANTHER" id="PTHR18964:SF149">
    <property type="entry name" value="BIFUNCTIONAL UDP-N-ACETYLGLUCOSAMINE 2-EPIMERASE_N-ACETYLMANNOSAMINE KINASE"/>
    <property type="match status" value="1"/>
</dbReference>
<gene>
    <name evidence="2" type="ORF">MIPYR_20553</name>
</gene>
<dbReference type="InterPro" id="IPR049874">
    <property type="entry name" value="ROK_cs"/>
</dbReference>
<dbReference type="AlphaFoldDB" id="A0A1Y5P8U6"/>
<accession>A0A1Y5P8U6</accession>
<dbReference type="InterPro" id="IPR043129">
    <property type="entry name" value="ATPase_NBD"/>
</dbReference>
<dbReference type="PROSITE" id="PS01125">
    <property type="entry name" value="ROK"/>
    <property type="match status" value="1"/>
</dbReference>
<dbReference type="InterPro" id="IPR036388">
    <property type="entry name" value="WH-like_DNA-bd_sf"/>
</dbReference>
<reference evidence="2" key="1">
    <citation type="submission" date="2016-03" db="EMBL/GenBank/DDBJ databases">
        <authorList>
            <person name="Ploux O."/>
        </authorList>
    </citation>
    <scope>NUCLEOTIDE SEQUENCE</scope>
    <source>
        <strain evidence="2">UC1</strain>
    </source>
</reference>
<dbReference type="Pfam" id="PF00480">
    <property type="entry name" value="ROK"/>
    <property type="match status" value="1"/>
</dbReference>
<evidence type="ECO:0000256" key="1">
    <source>
        <dbReference type="ARBA" id="ARBA00006479"/>
    </source>
</evidence>
<comment type="similarity">
    <text evidence="1">Belongs to the ROK (NagC/XylR) family.</text>
</comment>
<dbReference type="InterPro" id="IPR000600">
    <property type="entry name" value="ROK"/>
</dbReference>
<dbReference type="SUPFAM" id="SSF46785">
    <property type="entry name" value="Winged helix' DNA-binding domain"/>
    <property type="match status" value="1"/>
</dbReference>
<organism evidence="2">
    <name type="scientific">uncultured Microbacterium sp</name>
    <dbReference type="NCBI Taxonomy" id="191216"/>
    <lineage>
        <taxon>Bacteria</taxon>
        <taxon>Bacillati</taxon>
        <taxon>Actinomycetota</taxon>
        <taxon>Actinomycetes</taxon>
        <taxon>Micrococcales</taxon>
        <taxon>Microbacteriaceae</taxon>
        <taxon>Microbacterium</taxon>
        <taxon>environmental samples</taxon>
    </lineage>
</organism>
<dbReference type="Gene3D" id="1.10.10.10">
    <property type="entry name" value="Winged helix-like DNA-binding domain superfamily/Winged helix DNA-binding domain"/>
    <property type="match status" value="1"/>
</dbReference>
<dbReference type="EMBL" id="FLQR01000006">
    <property type="protein sequence ID" value="SBS72348.1"/>
    <property type="molecule type" value="Genomic_DNA"/>
</dbReference>
<proteinExistence type="inferred from homology"/>